<organism evidence="2 3">
    <name type="scientific">Sphingobium yanoikuyae</name>
    <name type="common">Sphingomonas yanoikuyae</name>
    <dbReference type="NCBI Taxonomy" id="13690"/>
    <lineage>
        <taxon>Bacteria</taxon>
        <taxon>Pseudomonadati</taxon>
        <taxon>Pseudomonadota</taxon>
        <taxon>Alphaproteobacteria</taxon>
        <taxon>Sphingomonadales</taxon>
        <taxon>Sphingomonadaceae</taxon>
        <taxon>Sphingobium</taxon>
    </lineage>
</organism>
<evidence type="ECO:0000259" key="1">
    <source>
        <dbReference type="Pfam" id="PF13356"/>
    </source>
</evidence>
<dbReference type="InterPro" id="IPR025166">
    <property type="entry name" value="Integrase_DNA_bind_dom"/>
</dbReference>
<dbReference type="InterPro" id="IPR038488">
    <property type="entry name" value="Integrase_DNA-bd_sf"/>
</dbReference>
<dbReference type="AlphaFoldDB" id="A0A430BUX6"/>
<dbReference type="Pfam" id="PF13356">
    <property type="entry name" value="Arm-DNA-bind_3"/>
    <property type="match status" value="1"/>
</dbReference>
<protein>
    <submittedName>
        <fullName evidence="2">DUF4102 domain-containing protein</fullName>
    </submittedName>
</protein>
<accession>A0A430BUX6</accession>
<reference evidence="2 3" key="1">
    <citation type="submission" date="2018-07" db="EMBL/GenBank/DDBJ databases">
        <title>Genomic and Epidemiologic Investigation of an Indolent Hospital Outbreak.</title>
        <authorList>
            <person name="Johnson R.C."/>
            <person name="Deming C."/>
            <person name="Conlan S."/>
            <person name="Zellmer C.J."/>
            <person name="Michelin A.V."/>
            <person name="Lee-Lin S."/>
            <person name="Thomas P.J."/>
            <person name="Park M."/>
            <person name="Weingarten R.A."/>
            <person name="Less J."/>
            <person name="Dekker J.P."/>
            <person name="Frank K.M."/>
            <person name="Musser K.A."/>
            <person name="Mcquiston J.R."/>
            <person name="Henderson D.K."/>
            <person name="Lau A.F."/>
            <person name="Palmore T.N."/>
            <person name="Segre J.A."/>
        </authorList>
    </citation>
    <scope>NUCLEOTIDE SEQUENCE [LARGE SCALE GENOMIC DNA]</scope>
    <source>
        <strain evidence="2 3">SK-NIH.Env6_1116</strain>
    </source>
</reference>
<dbReference type="Proteomes" id="UP000287401">
    <property type="component" value="Unassembled WGS sequence"/>
</dbReference>
<sequence>MALTVAEVKDARPGERDYSLLIPPACTCSSPRKGRSPGVSNRFSGKGKRLTFGLFPDVTLADARDQRDAARAIVRAGKNPDDRAKAVRLVEDRLSSLAAATGNAPDVRDRELEHDRKAARGRLCADLPMMRMHNRPHHAEAKAVAAL</sequence>
<name>A0A430BUX6_SPHYA</name>
<proteinExistence type="predicted"/>
<gene>
    <name evidence="2" type="ORF">DAH51_13170</name>
</gene>
<evidence type="ECO:0000313" key="3">
    <source>
        <dbReference type="Proteomes" id="UP000287401"/>
    </source>
</evidence>
<dbReference type="EMBL" id="QRAL01000012">
    <property type="protein sequence ID" value="RSU56578.1"/>
    <property type="molecule type" value="Genomic_DNA"/>
</dbReference>
<evidence type="ECO:0000313" key="2">
    <source>
        <dbReference type="EMBL" id="RSU56578.1"/>
    </source>
</evidence>
<feature type="domain" description="Integrase DNA-binding" evidence="1">
    <location>
        <begin position="44"/>
        <end position="86"/>
    </location>
</feature>
<comment type="caution">
    <text evidence="2">The sequence shown here is derived from an EMBL/GenBank/DDBJ whole genome shotgun (WGS) entry which is preliminary data.</text>
</comment>
<dbReference type="Gene3D" id="3.30.160.390">
    <property type="entry name" value="Integrase, DNA-binding domain"/>
    <property type="match status" value="1"/>
</dbReference>